<evidence type="ECO:0000313" key="17">
    <source>
        <dbReference type="Proteomes" id="UP000594430"/>
    </source>
</evidence>
<protein>
    <recommendedName>
        <fullName evidence="5">RING-type E3 ubiquitin transferase</fullName>
        <ecNumber evidence="5">2.3.2.27</ecNumber>
    </recommendedName>
</protein>
<feature type="domain" description="NEL" evidence="15">
    <location>
        <begin position="1085"/>
        <end position="1370"/>
    </location>
</feature>
<evidence type="ECO:0000256" key="3">
    <source>
        <dbReference type="ARBA" id="ARBA00004613"/>
    </source>
</evidence>
<evidence type="ECO:0000256" key="4">
    <source>
        <dbReference type="ARBA" id="ARBA00009868"/>
    </source>
</evidence>
<accession>A0A7S9LK91</accession>
<evidence type="ECO:0000256" key="8">
    <source>
        <dbReference type="ARBA" id="ARBA00022679"/>
    </source>
</evidence>
<keyword evidence="9" id="KW-0677">Repeat</keyword>
<dbReference type="PROSITE" id="PS52053">
    <property type="entry name" value="NEL"/>
    <property type="match status" value="1"/>
</dbReference>
<name>A0A7S9LK91_9PSED</name>
<dbReference type="GO" id="GO:0016567">
    <property type="term" value="P:protein ubiquitination"/>
    <property type="evidence" value="ECO:0007669"/>
    <property type="project" value="InterPro"/>
</dbReference>
<dbReference type="Gene3D" id="1.20.58.360">
    <property type="entry name" value="Shigella T3SS effector IpaH defines"/>
    <property type="match status" value="1"/>
</dbReference>
<keyword evidence="10 14" id="KW-0833">Ubl conjugation pathway</keyword>
<dbReference type="Proteomes" id="UP000594430">
    <property type="component" value="Chromosome"/>
</dbReference>
<evidence type="ECO:0000256" key="13">
    <source>
        <dbReference type="ARBA" id="ARBA00023200"/>
    </source>
</evidence>
<evidence type="ECO:0000256" key="5">
    <source>
        <dbReference type="ARBA" id="ARBA00012483"/>
    </source>
</evidence>
<dbReference type="EMBL" id="CP064946">
    <property type="protein sequence ID" value="QPH50175.1"/>
    <property type="molecule type" value="Genomic_DNA"/>
</dbReference>
<evidence type="ECO:0000256" key="2">
    <source>
        <dbReference type="ARBA" id="ARBA00004192"/>
    </source>
</evidence>
<dbReference type="InterPro" id="IPR029487">
    <property type="entry name" value="NEL_dom"/>
</dbReference>
<dbReference type="InterPro" id="IPR032675">
    <property type="entry name" value="LRR_dom_sf"/>
</dbReference>
<dbReference type="Pfam" id="PF20178">
    <property type="entry name" value="ToxA_N"/>
    <property type="match status" value="1"/>
</dbReference>
<evidence type="ECO:0000256" key="14">
    <source>
        <dbReference type="PROSITE-ProRule" id="PRU01398"/>
    </source>
</evidence>
<dbReference type="InterPro" id="IPR001611">
    <property type="entry name" value="Leu-rich_rpt"/>
</dbReference>
<dbReference type="SUPFAM" id="SSF52058">
    <property type="entry name" value="L domain-like"/>
    <property type="match status" value="1"/>
</dbReference>
<comment type="similarity">
    <text evidence="4 14">Belongs to the LRR-containing bacterial E3 ligase family.</text>
</comment>
<keyword evidence="11 14" id="KW-0832">Ubl conjugation</keyword>
<dbReference type="EC" id="2.3.2.27" evidence="5"/>
<comment type="PTM">
    <text evidence="14">Ubiquitinated in the presence of host E1 ubiquitin-activating enzyme, E2 ubiquitin-conjugating enzyme and ubiquitin.</text>
</comment>
<dbReference type="Pfam" id="PF14496">
    <property type="entry name" value="NEL"/>
    <property type="match status" value="1"/>
</dbReference>
<comment type="subcellular location">
    <subcellularLocation>
        <location evidence="2">Host cytoplasm</location>
    </subcellularLocation>
    <subcellularLocation>
        <location evidence="3">Secreted</location>
    </subcellularLocation>
</comment>
<evidence type="ECO:0000256" key="10">
    <source>
        <dbReference type="ARBA" id="ARBA00022786"/>
    </source>
</evidence>
<dbReference type="GO" id="GO:0030430">
    <property type="term" value="C:host cell cytoplasm"/>
    <property type="evidence" value="ECO:0007669"/>
    <property type="project" value="UniProtKB-SubCell"/>
</dbReference>
<evidence type="ECO:0000259" key="15">
    <source>
        <dbReference type="PROSITE" id="PS52053"/>
    </source>
</evidence>
<feature type="active site" description="Glycyl thioester intermediate" evidence="14">
    <location>
        <position position="1172"/>
    </location>
</feature>
<dbReference type="PANTHER" id="PTHR47114">
    <property type="match status" value="1"/>
</dbReference>
<keyword evidence="7" id="KW-0433">Leucine-rich repeat</keyword>
<dbReference type="Pfam" id="PF13855">
    <property type="entry name" value="LRR_8"/>
    <property type="match status" value="1"/>
</dbReference>
<dbReference type="InterPro" id="IPR051071">
    <property type="entry name" value="LRR-bact_E3_ubiq_ligases"/>
</dbReference>
<dbReference type="InterPro" id="IPR046673">
    <property type="entry name" value="ToxA_N"/>
</dbReference>
<dbReference type="GO" id="GO:0005576">
    <property type="term" value="C:extracellular region"/>
    <property type="evidence" value="ECO:0007669"/>
    <property type="project" value="UniProtKB-SubCell"/>
</dbReference>
<evidence type="ECO:0000256" key="9">
    <source>
        <dbReference type="ARBA" id="ARBA00022737"/>
    </source>
</evidence>
<dbReference type="PROSITE" id="PS51450">
    <property type="entry name" value="LRR"/>
    <property type="match status" value="2"/>
</dbReference>
<evidence type="ECO:0000256" key="6">
    <source>
        <dbReference type="ARBA" id="ARBA00022525"/>
    </source>
</evidence>
<keyword evidence="8 14" id="KW-0808">Transferase</keyword>
<proteinExistence type="inferred from homology"/>
<keyword evidence="12" id="KW-0843">Virulence</keyword>
<dbReference type="PANTHER" id="PTHR47114:SF2">
    <property type="entry name" value="OLIGODENDROCYTE-MYELIN GLYCOPROTEIN"/>
    <property type="match status" value="1"/>
</dbReference>
<organism evidence="16 17">
    <name type="scientific">Pseudomonas fulva</name>
    <dbReference type="NCBI Taxonomy" id="47880"/>
    <lineage>
        <taxon>Bacteria</taxon>
        <taxon>Pseudomonadati</taxon>
        <taxon>Pseudomonadota</taxon>
        <taxon>Gammaproteobacteria</taxon>
        <taxon>Pseudomonadales</taxon>
        <taxon>Pseudomonadaceae</taxon>
        <taxon>Pseudomonas</taxon>
    </lineage>
</organism>
<dbReference type="SMART" id="SM00369">
    <property type="entry name" value="LRR_TYP"/>
    <property type="match status" value="2"/>
</dbReference>
<keyword evidence="13 14" id="KW-1035">Host cytoplasm</keyword>
<dbReference type="InterPro" id="IPR003591">
    <property type="entry name" value="Leu-rich_rpt_typical-subtyp"/>
</dbReference>
<evidence type="ECO:0000256" key="11">
    <source>
        <dbReference type="ARBA" id="ARBA00022843"/>
    </source>
</evidence>
<reference evidence="16 17" key="1">
    <citation type="submission" date="2020-11" db="EMBL/GenBank/DDBJ databases">
        <title>Pseudomonas fulva producing VIM-24.</title>
        <authorList>
            <person name="Liu S."/>
        </authorList>
    </citation>
    <scope>NUCLEOTIDE SEQUENCE [LARGE SCALE GENOMIC DNA]</scope>
    <source>
        <strain evidence="16 17">ZDHY414</strain>
    </source>
</reference>
<evidence type="ECO:0000256" key="7">
    <source>
        <dbReference type="ARBA" id="ARBA00022614"/>
    </source>
</evidence>
<sequence length="1370" mass="153090">MADNALPHVSVDALVASALPAWLTSADPDLLSTFHRALELEQLSCEAVKVRLKTLPGLQTFARPLLQEALRAMGLGEVNVDTARVVVHDRLAMPSAAPRLHTPMKVIYSNESLLMAALHNFHESETHPGLHRRAQLQKADGTVLPLSFEAFARLCRQLDLGGRYQQQLHTCLFPKARPPAPADFGQRAVEQIFEERLRAALDVAVRMARLKGQLTDQDYLTLLPLIARKPTVPAVAQLFQAFELFVLGKRVQRCLVIELRAAANGPVHGLISWFSNDPAEPIGRHANWTGLYEHLGMRLRERRYTQYFAGLIAQRERPAFLAQLAQLNKSSTGPTPLALDGRHFAIEGSVFACLRKRLLDAMIDDARVLAVPTGDLTQLERHERIDALKGAGLDALTLAALFVPGLGEVLFVAAAVDVVREVYDGYETWQIGDRQQALAHVFNVAQVVATGALLGAAQPLFGGALERIGLVDGLTPVMAGNRGLRLKKMPASAHYLEHPGELIRSFGADLEQVSDVDADALVHITGLTPEHLRSLRVHEEPAPARFREAQARHLLYGQGPTSELLVEQALTHSVGEPGVGVDTLTRDFTGLSVPLAQEIVECATTEQLETLMSGKVPLPLAERARWAVRESRIDRALSGFEHEQATNLDTLRLALALIDETSPWPVSMRIEVRLGEAQGKLVASHGPVDAQRTEVIVQTSGGYQLQARSIQAVDQGLLACLLQTLDETQKTAFGGSSVTAVELAENLLHRAAVDRGKTAQSLGMVALGGRFNPPRRLQDGRIGYPLSGRGESSRQALRRGIHRIYPTLTESQMDAYLEQLTERDVNLWDHLSDLEGRLARLRESLASWESQRNGFIDGRRRRRVATQIRRAWRRKTVGSGNDEYVLRIQGEQVGTLPDLPDDIDFNHVRQLSLRNLALINVSDNFLKRFPHLQVLDLRGNQLTQLPTGLSDLEQLRVLRFDDNRIVLRPDSDTALTRLTHLEYISLSGNPIGRIPNLSPLRHLRTISLRNTGLLNIPQRHQLLWRGLMDIRENQIREVNEHLQMLGEHIQQMSLHDNPLDEASQQALATANEGSLAPRTHAQVSIDDELRDSWIGPAKPDIRHRYEGIWNALLDDEGSADLFRFLADFAESDDFHERPPYYRARIWRILELCAESTDVRESVYLQTQGPQTCEDRLLLLLSQLEVRTLIAVHTAGASAGQTERELLRLGRSLYRLDQVDSIAARHIERMRRDPYARVDDIEVYLAYRVNLANRLGLPAQPTYMNYPEFSDVSSRQIRLAGERVLAGESLDVLAAALAQREFWQSFVRSHYRERFEALAAPFHQRLETAERTVGEHGEQVYLQQAAALKAELDAHEQALYHELAVEAYSRL</sequence>
<dbReference type="RefSeq" id="WP_196110467.1">
    <property type="nucleotide sequence ID" value="NZ_CP064943.1"/>
</dbReference>
<evidence type="ECO:0000256" key="1">
    <source>
        <dbReference type="ARBA" id="ARBA00000900"/>
    </source>
</evidence>
<keyword evidence="6 14" id="KW-0964">Secreted</keyword>
<dbReference type="GO" id="GO:0061630">
    <property type="term" value="F:ubiquitin protein ligase activity"/>
    <property type="evidence" value="ECO:0007669"/>
    <property type="project" value="UniProtKB-EC"/>
</dbReference>
<gene>
    <name evidence="16" type="ORF">IZU98_05480</name>
</gene>
<evidence type="ECO:0000313" key="16">
    <source>
        <dbReference type="EMBL" id="QPH50175.1"/>
    </source>
</evidence>
<comment type="catalytic activity">
    <reaction evidence="1">
        <text>S-ubiquitinyl-[E2 ubiquitin-conjugating enzyme]-L-cysteine + [acceptor protein]-L-lysine = [E2 ubiquitin-conjugating enzyme]-L-cysteine + N(6)-ubiquitinyl-[acceptor protein]-L-lysine.</text>
        <dbReference type="EC" id="2.3.2.27"/>
    </reaction>
</comment>
<dbReference type="Gene3D" id="3.80.10.10">
    <property type="entry name" value="Ribonuclease Inhibitor"/>
    <property type="match status" value="1"/>
</dbReference>
<evidence type="ECO:0000256" key="12">
    <source>
        <dbReference type="ARBA" id="ARBA00023026"/>
    </source>
</evidence>